<dbReference type="PROSITE" id="PS51709">
    <property type="entry name" value="G_TRME"/>
    <property type="match status" value="1"/>
</dbReference>
<keyword evidence="3 7" id="KW-0547">Nucleotide-binding</keyword>
<dbReference type="SUPFAM" id="SSF52540">
    <property type="entry name" value="P-loop containing nucleoside triphosphate hydrolases"/>
    <property type="match status" value="1"/>
</dbReference>
<comment type="subcellular location">
    <subcellularLocation>
        <location evidence="7">Cytoplasm</location>
    </subcellularLocation>
</comment>
<dbReference type="Pfam" id="PF10396">
    <property type="entry name" value="TrmE_N"/>
    <property type="match status" value="1"/>
</dbReference>
<comment type="caution">
    <text evidence="7">Lacks conserved residue(s) required for the propagation of feature annotation.</text>
</comment>
<dbReference type="InterPro" id="IPR025867">
    <property type="entry name" value="MnmE_helical"/>
</dbReference>
<dbReference type="Gene3D" id="3.40.50.300">
    <property type="entry name" value="P-loop containing nucleotide triphosphate hydrolases"/>
    <property type="match status" value="1"/>
</dbReference>
<evidence type="ECO:0000256" key="5">
    <source>
        <dbReference type="ARBA" id="ARBA00022958"/>
    </source>
</evidence>
<reference evidence="10 11" key="1">
    <citation type="submission" date="2017-11" db="EMBL/GenBank/DDBJ databases">
        <title>Draft genome sequence of Rhizobiales bacterium SY3-13.</title>
        <authorList>
            <person name="Sun C."/>
        </authorList>
    </citation>
    <scope>NUCLEOTIDE SEQUENCE [LARGE SCALE GENOMIC DNA]</scope>
    <source>
        <strain evidence="10 11">SY3-13</strain>
    </source>
</reference>
<dbReference type="NCBIfam" id="NF003661">
    <property type="entry name" value="PRK05291.1-3"/>
    <property type="match status" value="1"/>
</dbReference>
<keyword evidence="7" id="KW-0963">Cytoplasm</keyword>
<evidence type="ECO:0000256" key="3">
    <source>
        <dbReference type="ARBA" id="ARBA00022741"/>
    </source>
</evidence>
<evidence type="ECO:0000256" key="2">
    <source>
        <dbReference type="ARBA" id="ARBA00022694"/>
    </source>
</evidence>
<dbReference type="OrthoDB" id="9805918at2"/>
<dbReference type="Proteomes" id="UP000229498">
    <property type="component" value="Unassembled WGS sequence"/>
</dbReference>
<dbReference type="GO" id="GO:0002098">
    <property type="term" value="P:tRNA wobble uridine modification"/>
    <property type="evidence" value="ECO:0007669"/>
    <property type="project" value="TreeGrafter"/>
</dbReference>
<dbReference type="InterPro" id="IPR027266">
    <property type="entry name" value="TrmE/GcvT-like"/>
</dbReference>
<evidence type="ECO:0000256" key="1">
    <source>
        <dbReference type="ARBA" id="ARBA00011043"/>
    </source>
</evidence>
<dbReference type="Gene3D" id="3.30.1360.120">
    <property type="entry name" value="Probable tRNA modification gtpase trme, domain 1"/>
    <property type="match status" value="1"/>
</dbReference>
<dbReference type="CDD" id="cd14858">
    <property type="entry name" value="TrmE_N"/>
    <property type="match status" value="1"/>
</dbReference>
<feature type="domain" description="TrmE-type G" evidence="9">
    <location>
        <begin position="246"/>
        <end position="394"/>
    </location>
</feature>
<dbReference type="InterPro" id="IPR006073">
    <property type="entry name" value="GTP-bd"/>
</dbReference>
<dbReference type="InterPro" id="IPR031168">
    <property type="entry name" value="G_TrmE"/>
</dbReference>
<evidence type="ECO:0000313" key="11">
    <source>
        <dbReference type="Proteomes" id="UP000229498"/>
    </source>
</evidence>
<keyword evidence="4 7" id="KW-0378">Hydrolase</keyword>
<dbReference type="NCBIfam" id="TIGR00231">
    <property type="entry name" value="small_GTP"/>
    <property type="match status" value="1"/>
</dbReference>
<name>A0A2M9G4B3_9PROT</name>
<dbReference type="GO" id="GO:0030488">
    <property type="term" value="P:tRNA methylation"/>
    <property type="evidence" value="ECO:0007669"/>
    <property type="project" value="TreeGrafter"/>
</dbReference>
<sequence length="471" mass="49155">MAAHGRAGRGADAEGDVGGHVGRRQEGLTGLSGADTICALSSAPGPAGVAVIRLSGPACDAVCRGLARDLPEPRRAALRTLRDRDGAAIDRGLVLRFPGPGSFTGEDVLELHVHGGRAIVEDLLAALGGFEGLRMAEPGEFTRRAFVNGRMDLTEAEGVADLIAAETTAQRRAALDQAGGALSGLYDGWRTRLLRHLAHLEAWLDFPDEELPDDVMAGVLEDVAALAGEIVAHLADARRGERLRRGLQVAIVGPPNAGKSTLLNILAERDVAIVSETPGTTRDVLEVHLDLGGWPVTLIDTAGLRETEDAVEREGVRRAAERMAAADVVLALHPADGAAGFSMPSHETAAVLIEAVSKADRLAPDAGADGRLRLSAATGQGLPELLERLTGLAAELMASGGGAAPTRARHRAGLADCRSALERAVEGGPGRPPELIAEDLRLAMRALGRITGAVDVEDLLDVIFRDFCIGK</sequence>
<dbReference type="Pfam" id="PF01926">
    <property type="entry name" value="MMR_HSR1"/>
    <property type="match status" value="1"/>
</dbReference>
<dbReference type="SUPFAM" id="SSF116878">
    <property type="entry name" value="TrmE connector domain"/>
    <property type="match status" value="1"/>
</dbReference>
<feature type="binding site" evidence="7">
    <location>
        <position position="260"/>
    </location>
    <ligand>
        <name>Mg(2+)</name>
        <dbReference type="ChEBI" id="CHEBI:18420"/>
    </ligand>
</feature>
<comment type="caution">
    <text evidence="10">The sequence shown here is derived from an EMBL/GenBank/DDBJ whole genome shotgun (WGS) entry which is preliminary data.</text>
</comment>
<dbReference type="EC" id="3.6.-.-" evidence="7"/>
<accession>A0A2M9G4B3</accession>
<dbReference type="GO" id="GO:0003924">
    <property type="term" value="F:GTPase activity"/>
    <property type="evidence" value="ECO:0007669"/>
    <property type="project" value="UniProtKB-UniRule"/>
</dbReference>
<proteinExistence type="inferred from homology"/>
<keyword evidence="7" id="KW-0479">Metal-binding</keyword>
<dbReference type="EMBL" id="PHIG01000025">
    <property type="protein sequence ID" value="PJK30551.1"/>
    <property type="molecule type" value="Genomic_DNA"/>
</dbReference>
<dbReference type="PANTHER" id="PTHR42714:SF2">
    <property type="entry name" value="TRNA MODIFICATION GTPASE GTPBP3, MITOCHONDRIAL"/>
    <property type="match status" value="1"/>
</dbReference>
<dbReference type="GO" id="GO:0005525">
    <property type="term" value="F:GTP binding"/>
    <property type="evidence" value="ECO:0007669"/>
    <property type="project" value="UniProtKB-UniRule"/>
</dbReference>
<evidence type="ECO:0000256" key="8">
    <source>
        <dbReference type="SAM" id="MobiDB-lite"/>
    </source>
</evidence>
<dbReference type="PANTHER" id="PTHR42714">
    <property type="entry name" value="TRNA MODIFICATION GTPASE GTPBP3"/>
    <property type="match status" value="1"/>
</dbReference>
<comment type="similarity">
    <text evidence="1 7">Belongs to the TRAFAC class TrmE-Era-EngA-EngB-Septin-like GTPase superfamily. TrmE GTPase family.</text>
</comment>
<keyword evidence="5 7" id="KW-0630">Potassium</keyword>
<keyword evidence="2 7" id="KW-0819">tRNA processing</keyword>
<keyword evidence="7" id="KW-0460">Magnesium</keyword>
<gene>
    <name evidence="7" type="primary">mnmE</name>
    <name evidence="7" type="synonym">trmE</name>
    <name evidence="10" type="ORF">CVT23_06305</name>
</gene>
<comment type="subunit">
    <text evidence="7">Homodimer. Heterotetramer of two MnmE and two MnmG subunits.</text>
</comment>
<evidence type="ECO:0000313" key="10">
    <source>
        <dbReference type="EMBL" id="PJK30551.1"/>
    </source>
</evidence>
<dbReference type="InterPro" id="IPR018948">
    <property type="entry name" value="GTP-bd_TrmE_N"/>
</dbReference>
<dbReference type="HAMAP" id="MF_00379">
    <property type="entry name" value="GTPase_MnmE"/>
    <property type="match status" value="1"/>
</dbReference>
<feature type="binding site" evidence="7">
    <location>
        <position position="53"/>
    </location>
    <ligand>
        <name>(6S)-5-formyl-5,6,7,8-tetrahydrofolate</name>
        <dbReference type="ChEBI" id="CHEBI:57457"/>
    </ligand>
</feature>
<dbReference type="InterPro" id="IPR004520">
    <property type="entry name" value="GTPase_MnmE"/>
</dbReference>
<feature type="binding site" evidence="7">
    <location>
        <begin position="256"/>
        <end position="261"/>
    </location>
    <ligand>
        <name>GTP</name>
        <dbReference type="ChEBI" id="CHEBI:37565"/>
    </ligand>
</feature>
<feature type="binding site" evidence="7">
    <location>
        <position position="110"/>
    </location>
    <ligand>
        <name>(6S)-5-formyl-5,6,7,8-tetrahydrofolate</name>
        <dbReference type="ChEBI" id="CHEBI:57457"/>
    </ligand>
</feature>
<organism evidence="10 11">
    <name type="scientific">Minwuia thermotolerans</name>
    <dbReference type="NCBI Taxonomy" id="2056226"/>
    <lineage>
        <taxon>Bacteria</taxon>
        <taxon>Pseudomonadati</taxon>
        <taxon>Pseudomonadota</taxon>
        <taxon>Alphaproteobacteria</taxon>
        <taxon>Minwuiales</taxon>
        <taxon>Minwuiaceae</taxon>
        <taxon>Minwuia</taxon>
    </lineage>
</organism>
<feature type="binding site" evidence="7">
    <location>
        <position position="150"/>
    </location>
    <ligand>
        <name>(6S)-5-formyl-5,6,7,8-tetrahydrofolate</name>
        <dbReference type="ChEBI" id="CHEBI:57457"/>
    </ligand>
</feature>
<feature type="binding site" evidence="7">
    <location>
        <begin position="300"/>
        <end position="303"/>
    </location>
    <ligand>
        <name>GTP</name>
        <dbReference type="ChEBI" id="CHEBI:37565"/>
    </ligand>
</feature>
<comment type="function">
    <text evidence="7">Exhibits a very high intrinsic GTPase hydrolysis rate. Involved in the addition of a carboxymethylaminomethyl (cmnm) group at the wobble position (U34) of certain tRNAs, forming tRNA-cmnm(5)s(2)U34.</text>
</comment>
<dbReference type="FunFam" id="3.30.1360.120:FF:000007">
    <property type="entry name" value="tRNA modification GTPase GTPBP3, mitochondrial"/>
    <property type="match status" value="1"/>
</dbReference>
<dbReference type="Gene3D" id="1.20.120.430">
    <property type="entry name" value="tRNA modification GTPase MnmE domain 2"/>
    <property type="match status" value="1"/>
</dbReference>
<feature type="binding site" evidence="7">
    <location>
        <begin position="275"/>
        <end position="281"/>
    </location>
    <ligand>
        <name>GTP</name>
        <dbReference type="ChEBI" id="CHEBI:37565"/>
    </ligand>
</feature>
<comment type="cofactor">
    <cofactor evidence="7">
        <name>K(+)</name>
        <dbReference type="ChEBI" id="CHEBI:29103"/>
    </cofactor>
    <text evidence="7">Binds 1 potassium ion per subunit.</text>
</comment>
<feature type="region of interest" description="Disordered" evidence="8">
    <location>
        <begin position="1"/>
        <end position="27"/>
    </location>
</feature>
<dbReference type="InterPro" id="IPR027368">
    <property type="entry name" value="MnmE_dom2"/>
</dbReference>
<dbReference type="InterPro" id="IPR005225">
    <property type="entry name" value="Small_GTP-bd"/>
</dbReference>
<evidence type="ECO:0000256" key="7">
    <source>
        <dbReference type="HAMAP-Rule" id="MF_00379"/>
    </source>
</evidence>
<keyword evidence="11" id="KW-1185">Reference proteome</keyword>
<feature type="binding site" evidence="7">
    <location>
        <position position="471"/>
    </location>
    <ligand>
        <name>(6S)-5-formyl-5,6,7,8-tetrahydrofolate</name>
        <dbReference type="ChEBI" id="CHEBI:57457"/>
    </ligand>
</feature>
<protein>
    <recommendedName>
        <fullName evidence="7">tRNA modification GTPase MnmE</fullName>
        <ecNumber evidence="7">3.6.-.-</ecNumber>
    </recommendedName>
</protein>
<dbReference type="CDD" id="cd04164">
    <property type="entry name" value="trmE"/>
    <property type="match status" value="1"/>
</dbReference>
<feature type="binding site" evidence="7">
    <location>
        <position position="281"/>
    </location>
    <ligand>
        <name>Mg(2+)</name>
        <dbReference type="ChEBI" id="CHEBI:18420"/>
    </ligand>
</feature>
<evidence type="ECO:0000256" key="4">
    <source>
        <dbReference type="ARBA" id="ARBA00022801"/>
    </source>
</evidence>
<dbReference type="InterPro" id="IPR027417">
    <property type="entry name" value="P-loop_NTPase"/>
</dbReference>
<keyword evidence="6 7" id="KW-0342">GTP-binding</keyword>
<dbReference type="Pfam" id="PF12631">
    <property type="entry name" value="MnmE_helical"/>
    <property type="match status" value="1"/>
</dbReference>
<dbReference type="GO" id="GO:0005737">
    <property type="term" value="C:cytoplasm"/>
    <property type="evidence" value="ECO:0007669"/>
    <property type="project" value="UniProtKB-SubCell"/>
</dbReference>
<evidence type="ECO:0000256" key="6">
    <source>
        <dbReference type="ARBA" id="ARBA00023134"/>
    </source>
</evidence>
<dbReference type="GO" id="GO:0046872">
    <property type="term" value="F:metal ion binding"/>
    <property type="evidence" value="ECO:0007669"/>
    <property type="project" value="UniProtKB-KW"/>
</dbReference>
<evidence type="ECO:0000259" key="9">
    <source>
        <dbReference type="PROSITE" id="PS51709"/>
    </source>
</evidence>
<dbReference type="AlphaFoldDB" id="A0A2M9G4B3"/>